<evidence type="ECO:0000313" key="3">
    <source>
        <dbReference type="EMBL" id="OAN18485.1"/>
    </source>
</evidence>
<dbReference type="OrthoDB" id="9799145at2"/>
<dbReference type="GO" id="GO:0016787">
    <property type="term" value="F:hydrolase activity"/>
    <property type="evidence" value="ECO:0007669"/>
    <property type="project" value="UniProtKB-KW"/>
</dbReference>
<dbReference type="Gene3D" id="3.30.428.10">
    <property type="entry name" value="HIT-like"/>
    <property type="match status" value="1"/>
</dbReference>
<evidence type="ECO:0000256" key="1">
    <source>
        <dbReference type="PROSITE-ProRule" id="PRU00464"/>
    </source>
</evidence>
<dbReference type="InterPro" id="IPR026026">
    <property type="entry name" value="HIT_Hint"/>
</dbReference>
<dbReference type="PIRSF" id="PIRSF000714">
    <property type="entry name" value="HIT"/>
    <property type="match status" value="1"/>
</dbReference>
<dbReference type="SUPFAM" id="SSF54197">
    <property type="entry name" value="HIT-like"/>
    <property type="match status" value="1"/>
</dbReference>
<dbReference type="STRING" id="858640.A3K86_06250"/>
<dbReference type="InterPro" id="IPR011146">
    <property type="entry name" value="HIT-like"/>
</dbReference>
<feature type="domain" description="HIT" evidence="2">
    <location>
        <begin position="2"/>
        <end position="104"/>
    </location>
</feature>
<dbReference type="Pfam" id="PF01230">
    <property type="entry name" value="HIT"/>
    <property type="match status" value="1"/>
</dbReference>
<comment type="caution">
    <text evidence="3">The sequence shown here is derived from an EMBL/GenBank/DDBJ whole genome shotgun (WGS) entry which is preliminary data.</text>
</comment>
<comment type="caution">
    <text evidence="1">Lacks conserved residue(s) required for the propagation of feature annotation.</text>
</comment>
<dbReference type="EMBL" id="LVHF01000012">
    <property type="protein sequence ID" value="OAN18485.1"/>
    <property type="molecule type" value="Genomic_DNA"/>
</dbReference>
<keyword evidence="3" id="KW-0378">Hydrolase</keyword>
<evidence type="ECO:0000259" key="2">
    <source>
        <dbReference type="PROSITE" id="PS51084"/>
    </source>
</evidence>
<name>A0A178KND4_9GAMM</name>
<sequence>MSFMLHPRLATDTTVLGDLPLCRVLLSKEALGPWLILVPRKEALREIHHLPMEEQYQLMRESSAVAALLETDYQADKINVGALGNLVPQLHVHHIARFENDVAWPGPIWGNTDGTQRSDELQRALAEELVAELANIEGFQAADEF</sequence>
<dbReference type="AlphaFoldDB" id="A0A178KND4"/>
<evidence type="ECO:0000313" key="4">
    <source>
        <dbReference type="Proteomes" id="UP000078503"/>
    </source>
</evidence>
<reference evidence="3 4" key="1">
    <citation type="submission" date="2016-03" db="EMBL/GenBank/DDBJ databases">
        <title>Photobacterium proteolyticum sp. nov. a protease producing bacterium isolated from ocean sediments of Laizhou Bay.</title>
        <authorList>
            <person name="Li Y."/>
        </authorList>
    </citation>
    <scope>NUCLEOTIDE SEQUENCE [LARGE SCALE GENOMIC DNA]</scope>
    <source>
        <strain evidence="3 4">R-40508</strain>
    </source>
</reference>
<dbReference type="InterPro" id="IPR036265">
    <property type="entry name" value="HIT-like_sf"/>
</dbReference>
<protein>
    <submittedName>
        <fullName evidence="3">HIT family hydrolase</fullName>
    </submittedName>
</protein>
<dbReference type="Proteomes" id="UP000078503">
    <property type="component" value="Unassembled WGS sequence"/>
</dbReference>
<accession>A0A178KND4</accession>
<gene>
    <name evidence="3" type="ORF">A3K86_06250</name>
</gene>
<dbReference type="RefSeq" id="WP_068329224.1">
    <property type="nucleotide sequence ID" value="NZ_LVHF01000012.1"/>
</dbReference>
<keyword evidence="4" id="KW-1185">Reference proteome</keyword>
<organism evidence="3 4">
    <name type="scientific">Photobacterium jeanii</name>
    <dbReference type="NCBI Taxonomy" id="858640"/>
    <lineage>
        <taxon>Bacteria</taxon>
        <taxon>Pseudomonadati</taxon>
        <taxon>Pseudomonadota</taxon>
        <taxon>Gammaproteobacteria</taxon>
        <taxon>Vibrionales</taxon>
        <taxon>Vibrionaceae</taxon>
        <taxon>Photobacterium</taxon>
    </lineage>
</organism>
<proteinExistence type="predicted"/>
<dbReference type="PROSITE" id="PS51084">
    <property type="entry name" value="HIT_2"/>
    <property type="match status" value="1"/>
</dbReference>